<keyword evidence="4 6" id="KW-1133">Transmembrane helix</keyword>
<protein>
    <submittedName>
        <fullName evidence="8">GtrA family protein</fullName>
    </submittedName>
</protein>
<dbReference type="GO" id="GO:0005886">
    <property type="term" value="C:plasma membrane"/>
    <property type="evidence" value="ECO:0007669"/>
    <property type="project" value="TreeGrafter"/>
</dbReference>
<dbReference type="AlphaFoldDB" id="A0A6G7K7Y2"/>
<keyword evidence="5 6" id="KW-0472">Membrane</keyword>
<evidence type="ECO:0000259" key="7">
    <source>
        <dbReference type="Pfam" id="PF04138"/>
    </source>
</evidence>
<evidence type="ECO:0000256" key="1">
    <source>
        <dbReference type="ARBA" id="ARBA00004141"/>
    </source>
</evidence>
<evidence type="ECO:0000256" key="6">
    <source>
        <dbReference type="SAM" id="Phobius"/>
    </source>
</evidence>
<dbReference type="EMBL" id="CP049740">
    <property type="protein sequence ID" value="QII81379.1"/>
    <property type="molecule type" value="Genomic_DNA"/>
</dbReference>
<comment type="subcellular location">
    <subcellularLocation>
        <location evidence="1">Membrane</location>
        <topology evidence="1">Multi-pass membrane protein</topology>
    </subcellularLocation>
</comment>
<dbReference type="InterPro" id="IPR007267">
    <property type="entry name" value="GtrA_DPMS_TM"/>
</dbReference>
<feature type="transmembrane region" description="Helical" evidence="6">
    <location>
        <begin position="7"/>
        <end position="28"/>
    </location>
</feature>
<reference evidence="8 9" key="1">
    <citation type="journal article" date="2017" name="Int. J. Syst. Evol. Microbiol.">
        <title>Jeotgalibaca porci sp. nov. and Jeotgalibaca arthritidis sp. nov., isolated from pigs, and emended description of the genus Jeotgalibaca.</title>
        <authorList>
            <person name="Zamora L."/>
            <person name="Perez-Sancho M."/>
            <person name="Dominguez L."/>
            <person name="Fernandez-Garayzabal J.F."/>
            <person name="Vela A.I."/>
        </authorList>
    </citation>
    <scope>NUCLEOTIDE SEQUENCE [LARGE SCALE GENOMIC DNA]</scope>
    <source>
        <strain evidence="8 9">CECT 9157</strain>
    </source>
</reference>
<evidence type="ECO:0000313" key="9">
    <source>
        <dbReference type="Proteomes" id="UP000501451"/>
    </source>
</evidence>
<evidence type="ECO:0000256" key="3">
    <source>
        <dbReference type="ARBA" id="ARBA00022692"/>
    </source>
</evidence>
<organism evidence="8 9">
    <name type="scientific">Jeotgalibaca arthritidis</name>
    <dbReference type="NCBI Taxonomy" id="1868794"/>
    <lineage>
        <taxon>Bacteria</taxon>
        <taxon>Bacillati</taxon>
        <taxon>Bacillota</taxon>
        <taxon>Bacilli</taxon>
        <taxon>Lactobacillales</taxon>
        <taxon>Carnobacteriaceae</taxon>
        <taxon>Jeotgalibaca</taxon>
    </lineage>
</organism>
<evidence type="ECO:0000313" key="8">
    <source>
        <dbReference type="EMBL" id="QII81379.1"/>
    </source>
</evidence>
<dbReference type="GO" id="GO:0000271">
    <property type="term" value="P:polysaccharide biosynthetic process"/>
    <property type="evidence" value="ECO:0007669"/>
    <property type="project" value="InterPro"/>
</dbReference>
<dbReference type="Proteomes" id="UP000501451">
    <property type="component" value="Chromosome"/>
</dbReference>
<keyword evidence="9" id="KW-1185">Reference proteome</keyword>
<dbReference type="PANTHER" id="PTHR38459:SF5">
    <property type="entry name" value="CELL WALL TEICHOIC ACID GLYCOSYLATION PROTEIN GTCA"/>
    <property type="match status" value="1"/>
</dbReference>
<evidence type="ECO:0000256" key="5">
    <source>
        <dbReference type="ARBA" id="ARBA00023136"/>
    </source>
</evidence>
<feature type="transmembrane region" description="Helical" evidence="6">
    <location>
        <begin position="34"/>
        <end position="53"/>
    </location>
</feature>
<comment type="similarity">
    <text evidence="2">Belongs to the GtrA family.</text>
</comment>
<proteinExistence type="inferred from homology"/>
<evidence type="ECO:0000256" key="4">
    <source>
        <dbReference type="ARBA" id="ARBA00022989"/>
    </source>
</evidence>
<dbReference type="KEGG" id="jar:G7057_02070"/>
<dbReference type="RefSeq" id="WP_083686891.1">
    <property type="nucleotide sequence ID" value="NZ_CP049740.1"/>
</dbReference>
<feature type="transmembrane region" description="Helical" evidence="6">
    <location>
        <begin position="108"/>
        <end position="127"/>
    </location>
</feature>
<feature type="domain" description="GtrA/DPMS transmembrane" evidence="7">
    <location>
        <begin position="10"/>
        <end position="127"/>
    </location>
</feature>
<dbReference type="Pfam" id="PF04138">
    <property type="entry name" value="GtrA_DPMS_TM"/>
    <property type="match status" value="1"/>
</dbReference>
<dbReference type="PANTHER" id="PTHR38459">
    <property type="entry name" value="PROPHAGE BACTOPRENOL-LINKED GLUCOSE TRANSLOCASE HOMOLOG"/>
    <property type="match status" value="1"/>
</dbReference>
<accession>A0A6G7K7Y2</accession>
<dbReference type="InterPro" id="IPR051401">
    <property type="entry name" value="GtrA_CellWall_Glycosyl"/>
</dbReference>
<gene>
    <name evidence="8" type="ORF">G7057_02070</name>
</gene>
<feature type="transmembrane region" description="Helical" evidence="6">
    <location>
        <begin position="74"/>
        <end position="96"/>
    </location>
</feature>
<evidence type="ECO:0000256" key="2">
    <source>
        <dbReference type="ARBA" id="ARBA00009399"/>
    </source>
</evidence>
<keyword evidence="3 6" id="KW-0812">Transmembrane</keyword>
<name>A0A6G7K7Y2_9LACT</name>
<sequence length="134" mass="15731">MKRYEELVGYVVFGGLTTVVNIVVFLVLERYSALPYLWANAIAIILSILFAFFTNKRYVFKSRTKHLQALWREFYLFVGFRLITAFIDMISMFILIDMINIPVEPAKLITQVIVVVLNYISSKWFVFKQKNGHH</sequence>